<evidence type="ECO:0000313" key="4">
    <source>
        <dbReference type="Proteomes" id="UP001165378"/>
    </source>
</evidence>
<feature type="compositionally biased region" description="Low complexity" evidence="1">
    <location>
        <begin position="245"/>
        <end position="270"/>
    </location>
</feature>
<evidence type="ECO:0000256" key="1">
    <source>
        <dbReference type="SAM" id="MobiDB-lite"/>
    </source>
</evidence>
<name>A0AA41TXM6_9ACTN</name>
<comment type="caution">
    <text evidence="3">The sequence shown here is derived from an EMBL/GenBank/DDBJ whole genome shotgun (WGS) entry which is preliminary data.</text>
</comment>
<feature type="domain" description="PASTA" evidence="2">
    <location>
        <begin position="276"/>
        <end position="342"/>
    </location>
</feature>
<dbReference type="Pfam" id="PF03793">
    <property type="entry name" value="PASTA"/>
    <property type="match status" value="2"/>
</dbReference>
<gene>
    <name evidence="3" type="ORF">LZ495_07150</name>
</gene>
<reference evidence="3" key="1">
    <citation type="submission" date="2022-01" db="EMBL/GenBank/DDBJ databases">
        <title>Genome-Based Taxonomic Classification of the Phylum Actinobacteria.</title>
        <authorList>
            <person name="Gao Y."/>
        </authorList>
    </citation>
    <scope>NUCLEOTIDE SEQUENCE</scope>
    <source>
        <strain evidence="3">KLBMP 8922</strain>
    </source>
</reference>
<proteinExistence type="predicted"/>
<dbReference type="EMBL" id="JAKFHA010000003">
    <property type="protein sequence ID" value="MCF2526993.1"/>
    <property type="molecule type" value="Genomic_DNA"/>
</dbReference>
<evidence type="ECO:0000313" key="3">
    <source>
        <dbReference type="EMBL" id="MCF2526993.1"/>
    </source>
</evidence>
<dbReference type="SMART" id="SM00740">
    <property type="entry name" value="PASTA"/>
    <property type="match status" value="2"/>
</dbReference>
<protein>
    <submittedName>
        <fullName evidence="3">PASTA domain-containing protein</fullName>
    </submittedName>
</protein>
<dbReference type="CDD" id="cd06577">
    <property type="entry name" value="PASTA_pknB"/>
    <property type="match status" value="1"/>
</dbReference>
<dbReference type="AlphaFoldDB" id="A0AA41TXM6"/>
<dbReference type="InterPro" id="IPR005543">
    <property type="entry name" value="PASTA_dom"/>
</dbReference>
<organism evidence="3 4">
    <name type="scientific">Yinghuangia soli</name>
    <dbReference type="NCBI Taxonomy" id="2908204"/>
    <lineage>
        <taxon>Bacteria</taxon>
        <taxon>Bacillati</taxon>
        <taxon>Actinomycetota</taxon>
        <taxon>Actinomycetes</taxon>
        <taxon>Kitasatosporales</taxon>
        <taxon>Streptomycetaceae</taxon>
        <taxon>Yinghuangia</taxon>
    </lineage>
</organism>
<dbReference type="Proteomes" id="UP001165378">
    <property type="component" value="Unassembled WGS sequence"/>
</dbReference>
<feature type="compositionally biased region" description="Gly residues" evidence="1">
    <location>
        <begin position="191"/>
        <end position="202"/>
    </location>
</feature>
<dbReference type="RefSeq" id="WP_235051148.1">
    <property type="nucleotide sequence ID" value="NZ_JAKFHA010000003.1"/>
</dbReference>
<dbReference type="Gene3D" id="3.30.10.20">
    <property type="match status" value="2"/>
</dbReference>
<evidence type="ECO:0000259" key="2">
    <source>
        <dbReference type="PROSITE" id="PS51178"/>
    </source>
</evidence>
<accession>A0AA41TXM6</accession>
<sequence length="408" mass="39979">MQAWCDPVRVQVSPGEQVRFRVMLRNAGPRPSLFTIEALDDPDRRLALETVPGVLAPNQSAAVQVRYTVPGGDSLTDALFQAGGRAGIPGADQAGDIAGALPSAPLLVPIRVVSSADRRIAAGTTFAVDVRGGHERPELRDRNAAHHQGGYSGGGTSSGASAGAAGKIAAVMLLVVGIVAAAWFGVASAGSGGGGAGGGDQGLAGTPGASDSASPGAGTSPGTASPLRTGPSGASQLPGGNVTKPGSPTISGGGTTTRPGGPATSPAAGVTTTAAPVAKVAVPALDRKTLTDGQSALTTAQLKATIVTVTNVGAAKDVIVGSSPGAGTQVDRGSAVVIRVSDGRIKVPDVVGMQSGPALTELTNAGFTLVRKCNMVGTTGEVMSTGYPAGTDLAYGTTMAVTYDGPCT</sequence>
<feature type="region of interest" description="Disordered" evidence="1">
    <location>
        <begin position="191"/>
        <end position="270"/>
    </location>
</feature>
<dbReference type="PROSITE" id="PS51178">
    <property type="entry name" value="PASTA"/>
    <property type="match status" value="1"/>
</dbReference>
<keyword evidence="4" id="KW-1185">Reference proteome</keyword>